<sequence>MKKMIEAAPVARDEYGFWSHPDLPGFDEGDGDKYRAWLKQQQITAKRVDMEADASDELNDRIMDGDIAATADWTPTSPGPDWFLLGIHDTDDGPVAWFARREPETT</sequence>
<dbReference type="RefSeq" id="WP_065309001.1">
    <property type="nucleotide sequence ID" value="NZ_LOCQ01000058.1"/>
</dbReference>
<evidence type="ECO:0000313" key="2">
    <source>
        <dbReference type="Proteomes" id="UP000092713"/>
    </source>
</evidence>
<dbReference type="STRING" id="1747903.ASR47_100571"/>
<name>A0A1A7C1C7_9BURK</name>
<keyword evidence="2" id="KW-1185">Reference proteome</keyword>
<protein>
    <submittedName>
        <fullName evidence="1">Uncharacterized protein</fullName>
    </submittedName>
</protein>
<accession>A0A1A7C1C7</accession>
<dbReference type="AlphaFoldDB" id="A0A1A7C1C7"/>
<dbReference type="OrthoDB" id="6684064at2"/>
<comment type="caution">
    <text evidence="1">The sequence shown here is derived from an EMBL/GenBank/DDBJ whole genome shotgun (WGS) entry which is preliminary data.</text>
</comment>
<gene>
    <name evidence="1" type="ORF">ASR47_100571</name>
</gene>
<proteinExistence type="predicted"/>
<organism evidence="1 2">
    <name type="scientific">Janthinobacterium psychrotolerans</name>
    <dbReference type="NCBI Taxonomy" id="1747903"/>
    <lineage>
        <taxon>Bacteria</taxon>
        <taxon>Pseudomonadati</taxon>
        <taxon>Pseudomonadota</taxon>
        <taxon>Betaproteobacteria</taxon>
        <taxon>Burkholderiales</taxon>
        <taxon>Oxalobacteraceae</taxon>
        <taxon>Janthinobacterium</taxon>
    </lineage>
</organism>
<dbReference type="EMBL" id="LOCQ01000058">
    <property type="protein sequence ID" value="OBV38118.1"/>
    <property type="molecule type" value="Genomic_DNA"/>
</dbReference>
<reference evidence="1 2" key="1">
    <citation type="submission" date="2016-04" db="EMBL/GenBank/DDBJ databases">
        <title>Draft genome sequence of Janthinobacterium psychrotolerans sp. nov., isolated from freshwater sediments in Denmark.</title>
        <authorList>
            <person name="Gong X."/>
            <person name="Skrivergaard S."/>
            <person name="Korsgaard B.S."/>
            <person name="Schreiber L."/>
            <person name="Marshall I.P."/>
            <person name="Finster K."/>
            <person name="Schramm A."/>
        </authorList>
    </citation>
    <scope>NUCLEOTIDE SEQUENCE [LARGE SCALE GENOMIC DNA]</scope>
    <source>
        <strain evidence="1 2">S3-2</strain>
    </source>
</reference>
<dbReference type="Proteomes" id="UP000092713">
    <property type="component" value="Unassembled WGS sequence"/>
</dbReference>
<evidence type="ECO:0000313" key="1">
    <source>
        <dbReference type="EMBL" id="OBV38118.1"/>
    </source>
</evidence>